<proteinExistence type="predicted"/>
<evidence type="ECO:0000256" key="2">
    <source>
        <dbReference type="ARBA" id="ARBA00012595"/>
    </source>
</evidence>
<keyword evidence="3" id="KW-0732">Signal</keyword>
<dbReference type="Proteomes" id="UP000199039">
    <property type="component" value="Unassembled WGS sequence"/>
</dbReference>
<dbReference type="PANTHER" id="PTHR23303">
    <property type="entry name" value="CARBOXYPEPTIDASE REGULATORY REGION-CONTAINING"/>
    <property type="match status" value="1"/>
</dbReference>
<dbReference type="Pfam" id="PF13620">
    <property type="entry name" value="CarboxypepD_reg"/>
    <property type="match status" value="3"/>
</dbReference>
<dbReference type="OrthoDB" id="5164924at2"/>
<dbReference type="InterPro" id="IPR013784">
    <property type="entry name" value="Carb-bd-like_fold"/>
</dbReference>
<feature type="transmembrane region" description="Helical" evidence="5">
    <location>
        <begin position="242"/>
        <end position="263"/>
    </location>
</feature>
<dbReference type="GO" id="GO:0005975">
    <property type="term" value="P:carbohydrate metabolic process"/>
    <property type="evidence" value="ECO:0007669"/>
    <property type="project" value="UniProtKB-ARBA"/>
</dbReference>
<sequence length="865" mass="87801">MRVSISDRRISVVPGVPTYLTVTITNTSEVIAGYSIRFLGADPEWVTFDTPDARLFPDASTDIRVGLRLPVGVPAGARRMAVQVRELTAEQAVAIEEIVVTVPDQPGLGLRLDPSTVTAGRRGEFGVVIENNGNTVLVGALRGVDAEKKIDFAFTPGQFRLAPGETLTGRLRTKAKRPVFGALAVRPFGLFVDDGVVRASAEPTAPADPADPFAAAGPAAEEAPTPAAAGVFIQKPVFARGLLSMIGLLLAVSVFALVISVALTSVMARSAADRDLALQVAQARYAATTATGTAGFAGTVRLLSDGQPIAGVSVEAFDESDTSVAVATTASDDQGVFAIGNLPAGTYKIRMLGAGFSEVWYPAALTDADAQSLTLSAGQRMTGLSVLLGGVPATISGTVLGTDVAGATVQLQIPLDSPIMQGLVGAGAGDAAPESGNGAIVRTAPVGADGTFTLAVVPSPGVYDLVVSKMGFSTQVQRVDVAAGENRSGIEISLIEGDGSIAGTVTSADGPVAGATVIASFGQNVAQTVTLTQDAIGTFTLRGLQTPGTFTVVVSAPGYAPATLSVNLSEGQQLTGMSIPLGKSSGTLAGTVTTPAGTSSAGVTVTVTGGSVTRQTVTQSGSSSGAWRISNLPLPSTYTVTFSRADLESQVTSVTIDANGVVSTGSSAVTSIDASMRMSTGRITGTVTQAAYGTGISQPADNVQVTATSGAATFAVTSASTPEANRGNFVLENLPPGTYTVTFSRKGTRSMSSIVTLVAGQHIELTPNLVSPASITGRVMMGPDAVSGIELRLYTAEQFGTAAAPVMVTRSDSGGGYAFEDVDAPAHYIIEVRSAGGSIALTTSSAITIAQSDSAKYDFTLESLS</sequence>
<dbReference type="EC" id="3.2.1.1" evidence="2"/>
<dbReference type="GO" id="GO:0030246">
    <property type="term" value="F:carbohydrate binding"/>
    <property type="evidence" value="ECO:0007669"/>
    <property type="project" value="InterPro"/>
</dbReference>
<evidence type="ECO:0000256" key="4">
    <source>
        <dbReference type="ARBA" id="ARBA00030238"/>
    </source>
</evidence>
<comment type="catalytic activity">
    <reaction evidence="1">
        <text>Endohydrolysis of (1-&gt;4)-alpha-D-glucosidic linkages in polysaccharides containing three or more (1-&gt;4)-alpha-linked D-glucose units.</text>
        <dbReference type="EC" id="3.2.1.1"/>
    </reaction>
</comment>
<keyword evidence="5" id="KW-0472">Membrane</keyword>
<dbReference type="Gene3D" id="2.60.40.1120">
    <property type="entry name" value="Carboxypeptidase-like, regulatory domain"/>
    <property type="match status" value="4"/>
</dbReference>
<evidence type="ECO:0000256" key="1">
    <source>
        <dbReference type="ARBA" id="ARBA00000548"/>
    </source>
</evidence>
<dbReference type="Gene3D" id="2.60.40.10">
    <property type="entry name" value="Immunoglobulins"/>
    <property type="match status" value="1"/>
</dbReference>
<name>A0A1G6MWZ8_9MICO</name>
<protein>
    <recommendedName>
        <fullName evidence="2">alpha-amylase</fullName>
        <ecNumber evidence="2">3.2.1.1</ecNumber>
    </recommendedName>
    <alternativeName>
        <fullName evidence="4">1,4-alpha-D-glucan glucanohydrolase</fullName>
    </alternativeName>
</protein>
<dbReference type="InterPro" id="IPR051417">
    <property type="entry name" value="SDr/BOS_complex"/>
</dbReference>
<dbReference type="PANTHER" id="PTHR23303:SF15">
    <property type="entry name" value="COLOSSIN-A"/>
    <property type="match status" value="1"/>
</dbReference>
<reference evidence="6 7" key="1">
    <citation type="submission" date="2016-09" db="EMBL/GenBank/DDBJ databases">
        <authorList>
            <person name="Capua I."/>
            <person name="De Benedictis P."/>
            <person name="Joannis T."/>
            <person name="Lombin L.H."/>
            <person name="Cattoli G."/>
        </authorList>
    </citation>
    <scope>NUCLEOTIDE SEQUENCE [LARGE SCALE GENOMIC DNA]</scope>
    <source>
        <strain evidence="6 7">ISLP-3</strain>
    </source>
</reference>
<keyword evidence="5" id="KW-1133">Transmembrane helix</keyword>
<dbReference type="RefSeq" id="WP_093182852.1">
    <property type="nucleotide sequence ID" value="NZ_FMYH01000003.1"/>
</dbReference>
<evidence type="ECO:0000256" key="3">
    <source>
        <dbReference type="ARBA" id="ARBA00022729"/>
    </source>
</evidence>
<dbReference type="EMBL" id="FMYH01000003">
    <property type="protein sequence ID" value="SDC59764.1"/>
    <property type="molecule type" value="Genomic_DNA"/>
</dbReference>
<dbReference type="STRING" id="1814289.SAMN05216410_1988"/>
<keyword evidence="5" id="KW-0812">Transmembrane</keyword>
<dbReference type="SUPFAM" id="SSF49452">
    <property type="entry name" value="Starch-binding domain-like"/>
    <property type="match status" value="3"/>
</dbReference>
<dbReference type="GO" id="GO:0004556">
    <property type="term" value="F:alpha-amylase activity"/>
    <property type="evidence" value="ECO:0007669"/>
    <property type="project" value="UniProtKB-EC"/>
</dbReference>
<accession>A0A1G6MWZ8</accession>
<evidence type="ECO:0000313" key="6">
    <source>
        <dbReference type="EMBL" id="SDC59764.1"/>
    </source>
</evidence>
<dbReference type="SUPFAM" id="SSF49478">
    <property type="entry name" value="Cna protein B-type domain"/>
    <property type="match status" value="1"/>
</dbReference>
<gene>
    <name evidence="6" type="ORF">SAMN05216410_1988</name>
</gene>
<keyword evidence="7" id="KW-1185">Reference proteome</keyword>
<dbReference type="AlphaFoldDB" id="A0A1G6MWZ8"/>
<dbReference type="InterPro" id="IPR013783">
    <property type="entry name" value="Ig-like_fold"/>
</dbReference>
<evidence type="ECO:0000256" key="5">
    <source>
        <dbReference type="SAM" id="Phobius"/>
    </source>
</evidence>
<organism evidence="6 7">
    <name type="scientific">Sanguibacter gelidistatuariae</name>
    <dbReference type="NCBI Taxonomy" id="1814289"/>
    <lineage>
        <taxon>Bacteria</taxon>
        <taxon>Bacillati</taxon>
        <taxon>Actinomycetota</taxon>
        <taxon>Actinomycetes</taxon>
        <taxon>Micrococcales</taxon>
        <taxon>Sanguibacteraceae</taxon>
        <taxon>Sanguibacter</taxon>
    </lineage>
</organism>
<evidence type="ECO:0000313" key="7">
    <source>
        <dbReference type="Proteomes" id="UP000199039"/>
    </source>
</evidence>